<keyword evidence="2" id="KW-1185">Reference proteome</keyword>
<dbReference type="AlphaFoldDB" id="X6LUM0"/>
<reference evidence="1 2" key="1">
    <citation type="journal article" date="2013" name="Curr. Biol.">
        <title>The Genome of the Foraminiferan Reticulomyxa filosa.</title>
        <authorList>
            <person name="Glockner G."/>
            <person name="Hulsmann N."/>
            <person name="Schleicher M."/>
            <person name="Noegel A.A."/>
            <person name="Eichinger L."/>
            <person name="Gallinger C."/>
            <person name="Pawlowski J."/>
            <person name="Sierra R."/>
            <person name="Euteneuer U."/>
            <person name="Pillet L."/>
            <person name="Moustafa A."/>
            <person name="Platzer M."/>
            <person name="Groth M."/>
            <person name="Szafranski K."/>
            <person name="Schliwa M."/>
        </authorList>
    </citation>
    <scope>NUCLEOTIDE SEQUENCE [LARGE SCALE GENOMIC DNA]</scope>
</reference>
<dbReference type="EMBL" id="ASPP01028893">
    <property type="protein sequence ID" value="ETO04827.1"/>
    <property type="molecule type" value="Genomic_DNA"/>
</dbReference>
<evidence type="ECO:0000313" key="2">
    <source>
        <dbReference type="Proteomes" id="UP000023152"/>
    </source>
</evidence>
<name>X6LUM0_RETFI</name>
<evidence type="ECO:0000313" key="1">
    <source>
        <dbReference type="EMBL" id="ETO04827.1"/>
    </source>
</evidence>
<protein>
    <submittedName>
        <fullName evidence="1">Uncharacterized protein</fullName>
    </submittedName>
</protein>
<accession>X6LUM0</accession>
<comment type="caution">
    <text evidence="1">The sequence shown here is derived from an EMBL/GenBank/DDBJ whole genome shotgun (WGS) entry which is preliminary data.</text>
</comment>
<proteinExistence type="predicted"/>
<dbReference type="Proteomes" id="UP000023152">
    <property type="component" value="Unassembled WGS sequence"/>
</dbReference>
<sequence>MGKELANSCSNVWYTTKNFKQKGVQFEREFRYKSMGNYQTEYTKQKMRRSKKYKNINNNQTSINNKVKKNATILAKDEKMEKHENNFEKDTVKKEEITDTYDDTELSDI</sequence>
<organism evidence="1 2">
    <name type="scientific">Reticulomyxa filosa</name>
    <dbReference type="NCBI Taxonomy" id="46433"/>
    <lineage>
        <taxon>Eukaryota</taxon>
        <taxon>Sar</taxon>
        <taxon>Rhizaria</taxon>
        <taxon>Retaria</taxon>
        <taxon>Foraminifera</taxon>
        <taxon>Monothalamids</taxon>
        <taxon>Reticulomyxidae</taxon>
        <taxon>Reticulomyxa</taxon>
    </lineage>
</organism>
<gene>
    <name evidence="1" type="ORF">RFI_32569</name>
</gene>